<proteinExistence type="predicted"/>
<keyword evidence="1" id="KW-0812">Transmembrane</keyword>
<reference evidence="2" key="1">
    <citation type="submission" date="2025-08" db="UniProtKB">
        <authorList>
            <consortium name="Ensembl"/>
        </authorList>
    </citation>
    <scope>IDENTIFICATION</scope>
</reference>
<feature type="transmembrane region" description="Helical" evidence="1">
    <location>
        <begin position="84"/>
        <end position="102"/>
    </location>
</feature>
<keyword evidence="1" id="KW-1133">Transmembrane helix</keyword>
<dbReference type="AlphaFoldDB" id="A0A2K5NK17"/>
<keyword evidence="3" id="KW-1185">Reference proteome</keyword>
<evidence type="ECO:0000256" key="1">
    <source>
        <dbReference type="SAM" id="Phobius"/>
    </source>
</evidence>
<dbReference type="STRING" id="9531.ENSCATP00000037879"/>
<dbReference type="PANTHER" id="PTHR12138">
    <property type="entry name" value="PRIMATE-EXPANDED PROTEIN FAMILY"/>
    <property type="match status" value="1"/>
</dbReference>
<evidence type="ECO:0000313" key="3">
    <source>
        <dbReference type="Proteomes" id="UP000233060"/>
    </source>
</evidence>
<protein>
    <submittedName>
        <fullName evidence="2">Uncharacterized protein</fullName>
    </submittedName>
</protein>
<dbReference type="Proteomes" id="UP000233060">
    <property type="component" value="Unassembled WGS sequence"/>
</dbReference>
<keyword evidence="1" id="KW-0472">Membrane</keyword>
<accession>A0A2K5NK17</accession>
<dbReference type="Bgee" id="ENSCATG00000041655">
    <property type="expression patterns" value="Expressed in heart and 12 other cell types or tissues"/>
</dbReference>
<reference evidence="2" key="2">
    <citation type="submission" date="2025-09" db="UniProtKB">
        <authorList>
            <consortium name="Ensembl"/>
        </authorList>
    </citation>
    <scope>IDENTIFICATION</scope>
</reference>
<dbReference type="OMA" id="VEYYMIV"/>
<dbReference type="Ensembl" id="ENSCATT00000062180.1">
    <property type="protein sequence ID" value="ENSCATP00000037879.1"/>
    <property type="gene ID" value="ENSCATG00000041655.1"/>
</dbReference>
<dbReference type="PANTHER" id="PTHR12138:SF162">
    <property type="entry name" value="CHROMOSOME UNDETERMINED SCAFFOLD_275, WHOLE GENOME SHOTGUN SEQUENCE"/>
    <property type="match status" value="1"/>
</dbReference>
<evidence type="ECO:0000313" key="2">
    <source>
        <dbReference type="Ensembl" id="ENSCATP00000037879.1"/>
    </source>
</evidence>
<dbReference type="GeneTree" id="ENSGT01150000286943"/>
<organism evidence="2 3">
    <name type="scientific">Cercocebus atys</name>
    <name type="common">Sooty mangabey</name>
    <name type="synonym">Cercocebus torquatus atys</name>
    <dbReference type="NCBI Taxonomy" id="9531"/>
    <lineage>
        <taxon>Eukaryota</taxon>
        <taxon>Metazoa</taxon>
        <taxon>Chordata</taxon>
        <taxon>Craniata</taxon>
        <taxon>Vertebrata</taxon>
        <taxon>Euteleostomi</taxon>
        <taxon>Mammalia</taxon>
        <taxon>Eutheria</taxon>
        <taxon>Euarchontoglires</taxon>
        <taxon>Primates</taxon>
        <taxon>Haplorrhini</taxon>
        <taxon>Catarrhini</taxon>
        <taxon>Cercopithecidae</taxon>
        <taxon>Cercopithecinae</taxon>
        <taxon>Cercocebus</taxon>
    </lineage>
</organism>
<name>A0A2K5NK17_CERAT</name>
<sequence length="103" mass="11584">MISAHCNLCLLGSSDSCASASQVGGIRGVYHHTWLIFVFLIETGFYHVGQAVTTHGPELSLFTDTKVFNFFKYHMTVIPECSNLFMIYLGKFTTLLLFAIIWL</sequence>